<name>A0A843BA43_9BURK</name>
<dbReference type="AlphaFoldDB" id="A0A843BA43"/>
<accession>A0A843BA43</accession>
<proteinExistence type="predicted"/>
<keyword evidence="2" id="KW-1185">Reference proteome</keyword>
<dbReference type="Proteomes" id="UP000530032">
    <property type="component" value="Unassembled WGS sequence"/>
</dbReference>
<gene>
    <name evidence="1" type="ORF">HF327_019375</name>
</gene>
<comment type="caution">
    <text evidence="1">The sequence shown here is derived from an EMBL/GenBank/DDBJ whole genome shotgun (WGS) entry which is preliminary data.</text>
</comment>
<dbReference type="RefSeq" id="WP_198462016.1">
    <property type="nucleotide sequence ID" value="NZ_JABBCQ020000021.1"/>
</dbReference>
<evidence type="ECO:0000313" key="2">
    <source>
        <dbReference type="Proteomes" id="UP000530032"/>
    </source>
</evidence>
<organism evidence="1 2">
    <name type="scientific">Comamonas suwonensis</name>
    <dbReference type="NCBI Taxonomy" id="2606214"/>
    <lineage>
        <taxon>Bacteria</taxon>
        <taxon>Pseudomonadati</taxon>
        <taxon>Pseudomonadota</taxon>
        <taxon>Betaproteobacteria</taxon>
        <taxon>Burkholderiales</taxon>
        <taxon>Comamonadaceae</taxon>
        <taxon>Comamonas</taxon>
    </lineage>
</organism>
<dbReference type="EMBL" id="JABBCQ020000021">
    <property type="protein sequence ID" value="MBI1626645.1"/>
    <property type="molecule type" value="Genomic_DNA"/>
</dbReference>
<evidence type="ECO:0000313" key="1">
    <source>
        <dbReference type="EMBL" id="MBI1626645.1"/>
    </source>
</evidence>
<reference evidence="1" key="1">
    <citation type="submission" date="2020-12" db="EMBL/GenBank/DDBJ databases">
        <title>Comamonas sp. nov., isolated from stream water.</title>
        <authorList>
            <person name="Park K.-H."/>
        </authorList>
    </citation>
    <scope>NUCLEOTIDE SEQUENCE</scope>
    <source>
        <strain evidence="1">EJ-4</strain>
    </source>
</reference>
<sequence>MLDIHVFPLWSQGAWTAAHQVALPHTPHSALQKPAAQLCRPAWKMTIATAFIDRQLAHSKPQTAFAERPRRHVGAFGQKISQPLFKQQIKVIGDEERR</sequence>
<protein>
    <submittedName>
        <fullName evidence="1">Uncharacterized protein</fullName>
    </submittedName>
</protein>